<evidence type="ECO:0000256" key="15">
    <source>
        <dbReference type="ARBA" id="ARBA00044770"/>
    </source>
</evidence>
<dbReference type="AlphaFoldDB" id="A0A1F7RJ98"/>
<keyword evidence="10" id="KW-0573">Peptidoglycan synthesis</keyword>
<feature type="chain" id="PRO_5009532202" description="peptidoglycan glycosyltransferase" evidence="17">
    <location>
        <begin position="25"/>
        <end position="659"/>
    </location>
</feature>
<protein>
    <recommendedName>
        <fullName evidence="15">peptidoglycan glycosyltransferase</fullName>
        <ecNumber evidence="15">2.4.99.28</ecNumber>
    </recommendedName>
</protein>
<keyword evidence="5" id="KW-0328">Glycosyltransferase</keyword>
<evidence type="ECO:0000256" key="8">
    <source>
        <dbReference type="ARBA" id="ARBA00022801"/>
    </source>
</evidence>
<evidence type="ECO:0000259" key="18">
    <source>
        <dbReference type="Pfam" id="PF00905"/>
    </source>
</evidence>
<keyword evidence="6" id="KW-0808">Transferase</keyword>
<keyword evidence="7" id="KW-0812">Transmembrane</keyword>
<feature type="signal peptide" evidence="17">
    <location>
        <begin position="1"/>
        <end position="24"/>
    </location>
</feature>
<keyword evidence="3" id="KW-0121">Carboxypeptidase</keyword>
<comment type="pathway">
    <text evidence="2">Cell wall biogenesis; peptidoglycan biosynthesis.</text>
</comment>
<evidence type="ECO:0000256" key="11">
    <source>
        <dbReference type="ARBA" id="ARBA00022989"/>
    </source>
</evidence>
<keyword evidence="12" id="KW-0472">Membrane</keyword>
<dbReference type="GO" id="GO:0009252">
    <property type="term" value="P:peptidoglycan biosynthetic process"/>
    <property type="evidence" value="ECO:0007669"/>
    <property type="project" value="UniProtKB-KW"/>
</dbReference>
<dbReference type="EC" id="2.4.99.28" evidence="15"/>
<dbReference type="GO" id="GO:0008955">
    <property type="term" value="F:peptidoglycan glycosyltransferase activity"/>
    <property type="evidence" value="ECO:0007669"/>
    <property type="project" value="UniProtKB-EC"/>
</dbReference>
<dbReference type="InterPro" id="IPR001460">
    <property type="entry name" value="PCN-bd_Tpept"/>
</dbReference>
<evidence type="ECO:0000256" key="9">
    <source>
        <dbReference type="ARBA" id="ARBA00022960"/>
    </source>
</evidence>
<evidence type="ECO:0000313" key="20">
    <source>
        <dbReference type="EMBL" id="OGL41603.1"/>
    </source>
</evidence>
<dbReference type="SUPFAM" id="SSF53955">
    <property type="entry name" value="Lysozyme-like"/>
    <property type="match status" value="1"/>
</dbReference>
<dbReference type="Gene3D" id="3.40.710.10">
    <property type="entry name" value="DD-peptidase/beta-lactamase superfamily"/>
    <property type="match status" value="1"/>
</dbReference>
<dbReference type="InterPro" id="IPR001264">
    <property type="entry name" value="Glyco_trans_51"/>
</dbReference>
<feature type="domain" description="Penicillin-binding protein transpeptidase" evidence="18">
    <location>
        <begin position="341"/>
        <end position="577"/>
    </location>
</feature>
<evidence type="ECO:0000256" key="10">
    <source>
        <dbReference type="ARBA" id="ARBA00022984"/>
    </source>
</evidence>
<evidence type="ECO:0000256" key="7">
    <source>
        <dbReference type="ARBA" id="ARBA00022692"/>
    </source>
</evidence>
<dbReference type="GO" id="GO:0004180">
    <property type="term" value="F:carboxypeptidase activity"/>
    <property type="evidence" value="ECO:0007669"/>
    <property type="project" value="UniProtKB-KW"/>
</dbReference>
<dbReference type="GO" id="GO:0016020">
    <property type="term" value="C:membrane"/>
    <property type="evidence" value="ECO:0007669"/>
    <property type="project" value="UniProtKB-SubCell"/>
</dbReference>
<evidence type="ECO:0000256" key="16">
    <source>
        <dbReference type="ARBA" id="ARBA00049902"/>
    </source>
</evidence>
<evidence type="ECO:0000256" key="1">
    <source>
        <dbReference type="ARBA" id="ARBA00004370"/>
    </source>
</evidence>
<dbReference type="Pfam" id="PF00912">
    <property type="entry name" value="Transgly"/>
    <property type="match status" value="1"/>
</dbReference>
<evidence type="ECO:0000256" key="13">
    <source>
        <dbReference type="ARBA" id="ARBA00023268"/>
    </source>
</evidence>
<dbReference type="SUPFAM" id="SSF56601">
    <property type="entry name" value="beta-lactamase/transpeptidase-like"/>
    <property type="match status" value="1"/>
</dbReference>
<evidence type="ECO:0000256" key="2">
    <source>
        <dbReference type="ARBA" id="ARBA00004752"/>
    </source>
</evidence>
<sequence length="659" mass="73409">MKKFISLSTGFILFLGFFSLVSSGNEDQNPYTIDLVKKIKDYNPNLVTTVYSRDGQILGKLFREKRFLIELKDMPQYLIKAFLAAEDSAFYEHEGVDPAAIFRAFFKNVEAGDIVQGGSTITQQVVKQLVLGSEKSYARKLKEAILAYRLEKILGKDEILSIYLNEIYFGAGAYGVEAAALTYFSKHTKELNLVESALLAGLPRAPVAYNPFLDKEAAKLRQQYVLNRMLKLGWIDQETHDDAQSQTLEFKRTPDPSWTVGAYYLEEVRRWLVDYLTPENLSKVGIELENNNGDAVYTSGLQVKTALDITHQLAAEKAIREFLDESSPGFSFQQQRLQAALVSIEAGSGDVVALVGGYDFKESQFNRATQARRQPGSAFKPFVFSAALDSGYTAASVINDEPKIFLDPQTGKAWEPKNFGEKYYGPTLLRTALVRSQNLFTVQLAESIGINKVIKRARQMGFNCDFPPYLSVSLGSVDVSLINLCQAYTAFARGGSYVKPRLVLSIKDNQGREIYQAKTEAVDAISPQNAFIITSFLKDVIQRGTATVCRQLNRPAAGKTGTTNDEKEAWFIGYTPYLLTGVYVGFDDRTPMGPTGTGGRIAAPLWLKYRLAVEDMYETEDFPQPPDIIFKNVNEPGSVETDLQPAKSHLLPFIKGTEP</sequence>
<evidence type="ECO:0000313" key="21">
    <source>
        <dbReference type="Proteomes" id="UP000179266"/>
    </source>
</evidence>
<accession>A0A1F7RJ98</accession>
<comment type="caution">
    <text evidence="20">The sequence shown here is derived from an EMBL/GenBank/DDBJ whole genome shotgun (WGS) entry which is preliminary data.</text>
</comment>
<evidence type="ECO:0000256" key="3">
    <source>
        <dbReference type="ARBA" id="ARBA00022645"/>
    </source>
</evidence>
<dbReference type="GO" id="GO:0030288">
    <property type="term" value="C:outer membrane-bounded periplasmic space"/>
    <property type="evidence" value="ECO:0007669"/>
    <property type="project" value="TreeGrafter"/>
</dbReference>
<keyword evidence="14" id="KW-0961">Cell wall biogenesis/degradation</keyword>
<dbReference type="GO" id="GO:0008658">
    <property type="term" value="F:penicillin binding"/>
    <property type="evidence" value="ECO:0007669"/>
    <property type="project" value="InterPro"/>
</dbReference>
<evidence type="ECO:0000256" key="17">
    <source>
        <dbReference type="SAM" id="SignalP"/>
    </source>
</evidence>
<proteinExistence type="predicted"/>
<keyword evidence="9" id="KW-0133">Cell shape</keyword>
<reference evidence="20 21" key="1">
    <citation type="journal article" date="2016" name="Nat. Commun.">
        <title>Thousands of microbial genomes shed light on interconnected biogeochemical processes in an aquifer system.</title>
        <authorList>
            <person name="Anantharaman K."/>
            <person name="Brown C.T."/>
            <person name="Hug L.A."/>
            <person name="Sharon I."/>
            <person name="Castelle C.J."/>
            <person name="Probst A.J."/>
            <person name="Thomas B.C."/>
            <person name="Singh A."/>
            <person name="Wilkins M.J."/>
            <person name="Karaoz U."/>
            <person name="Brodie E.L."/>
            <person name="Williams K.H."/>
            <person name="Hubbard S.S."/>
            <person name="Banfield J.F."/>
        </authorList>
    </citation>
    <scope>NUCLEOTIDE SEQUENCE [LARGE SCALE GENOMIC DNA]</scope>
</reference>
<keyword evidence="13" id="KW-0511">Multifunctional enzyme</keyword>
<dbReference type="GO" id="GO:0071555">
    <property type="term" value="P:cell wall organization"/>
    <property type="evidence" value="ECO:0007669"/>
    <property type="project" value="UniProtKB-KW"/>
</dbReference>
<dbReference type="NCBIfam" id="TIGR02074">
    <property type="entry name" value="PBP_1a_fam"/>
    <property type="match status" value="1"/>
</dbReference>
<evidence type="ECO:0000256" key="4">
    <source>
        <dbReference type="ARBA" id="ARBA00022670"/>
    </source>
</evidence>
<feature type="domain" description="Glycosyl transferase family 51" evidence="19">
    <location>
        <begin position="55"/>
        <end position="229"/>
    </location>
</feature>
<organism evidence="20 21">
    <name type="scientific">Candidatus Schekmanbacteria bacterium RBG_13_48_7</name>
    <dbReference type="NCBI Taxonomy" id="1817878"/>
    <lineage>
        <taxon>Bacteria</taxon>
        <taxon>Candidatus Schekmaniibacteriota</taxon>
    </lineage>
</organism>
<evidence type="ECO:0000256" key="14">
    <source>
        <dbReference type="ARBA" id="ARBA00023316"/>
    </source>
</evidence>
<gene>
    <name evidence="20" type="ORF">A2161_10495</name>
</gene>
<name>A0A1F7RJ98_9BACT</name>
<evidence type="ECO:0000256" key="12">
    <source>
        <dbReference type="ARBA" id="ARBA00023136"/>
    </source>
</evidence>
<dbReference type="Pfam" id="PF00905">
    <property type="entry name" value="Transpeptidase"/>
    <property type="match status" value="1"/>
</dbReference>
<dbReference type="InterPro" id="IPR050396">
    <property type="entry name" value="Glycosyltr_51/Transpeptidase"/>
</dbReference>
<keyword evidence="17" id="KW-0732">Signal</keyword>
<comment type="subcellular location">
    <subcellularLocation>
        <location evidence="1">Membrane</location>
    </subcellularLocation>
</comment>
<comment type="catalytic activity">
    <reaction evidence="16">
        <text>[GlcNAc-(1-&gt;4)-Mur2Ac(oyl-L-Ala-gamma-D-Glu-L-Lys-D-Ala-D-Ala)](n)-di-trans,octa-cis-undecaprenyl diphosphate + beta-D-GlcNAc-(1-&gt;4)-Mur2Ac(oyl-L-Ala-gamma-D-Glu-L-Lys-D-Ala-D-Ala)-di-trans,octa-cis-undecaprenyl diphosphate = [GlcNAc-(1-&gt;4)-Mur2Ac(oyl-L-Ala-gamma-D-Glu-L-Lys-D-Ala-D-Ala)](n+1)-di-trans,octa-cis-undecaprenyl diphosphate + di-trans,octa-cis-undecaprenyl diphosphate + H(+)</text>
        <dbReference type="Rhea" id="RHEA:23708"/>
        <dbReference type="Rhea" id="RHEA-COMP:9602"/>
        <dbReference type="Rhea" id="RHEA-COMP:9603"/>
        <dbReference type="ChEBI" id="CHEBI:15378"/>
        <dbReference type="ChEBI" id="CHEBI:58405"/>
        <dbReference type="ChEBI" id="CHEBI:60033"/>
        <dbReference type="ChEBI" id="CHEBI:78435"/>
        <dbReference type="EC" id="2.4.99.28"/>
    </reaction>
</comment>
<evidence type="ECO:0000256" key="5">
    <source>
        <dbReference type="ARBA" id="ARBA00022676"/>
    </source>
</evidence>
<keyword evidence="11" id="KW-1133">Transmembrane helix</keyword>
<dbReference type="GO" id="GO:0008360">
    <property type="term" value="P:regulation of cell shape"/>
    <property type="evidence" value="ECO:0007669"/>
    <property type="project" value="UniProtKB-KW"/>
</dbReference>
<evidence type="ECO:0000256" key="6">
    <source>
        <dbReference type="ARBA" id="ARBA00022679"/>
    </source>
</evidence>
<dbReference type="Gene3D" id="1.10.3810.10">
    <property type="entry name" value="Biosynthetic peptidoglycan transglycosylase-like"/>
    <property type="match status" value="1"/>
</dbReference>
<keyword evidence="4" id="KW-0645">Protease</keyword>
<dbReference type="InterPro" id="IPR023346">
    <property type="entry name" value="Lysozyme-like_dom_sf"/>
</dbReference>
<dbReference type="FunFam" id="1.10.3810.10:FF:000003">
    <property type="entry name" value="Penicillin-binding protein 1a"/>
    <property type="match status" value="1"/>
</dbReference>
<dbReference type="InterPro" id="IPR012338">
    <property type="entry name" value="Beta-lactam/transpept-like"/>
</dbReference>
<dbReference type="EMBL" id="MGDD01000344">
    <property type="protein sequence ID" value="OGL41603.1"/>
    <property type="molecule type" value="Genomic_DNA"/>
</dbReference>
<dbReference type="PANTHER" id="PTHR32282:SF33">
    <property type="entry name" value="PEPTIDOGLYCAN GLYCOSYLTRANSFERASE"/>
    <property type="match status" value="1"/>
</dbReference>
<evidence type="ECO:0000259" key="19">
    <source>
        <dbReference type="Pfam" id="PF00912"/>
    </source>
</evidence>
<dbReference type="Proteomes" id="UP000179266">
    <property type="component" value="Unassembled WGS sequence"/>
</dbReference>
<dbReference type="PANTHER" id="PTHR32282">
    <property type="entry name" value="BINDING PROTEIN TRANSPEPTIDASE, PUTATIVE-RELATED"/>
    <property type="match status" value="1"/>
</dbReference>
<keyword evidence="8" id="KW-0378">Hydrolase</keyword>
<dbReference type="GO" id="GO:0006508">
    <property type="term" value="P:proteolysis"/>
    <property type="evidence" value="ECO:0007669"/>
    <property type="project" value="UniProtKB-KW"/>
</dbReference>
<dbReference type="InterPro" id="IPR036950">
    <property type="entry name" value="PBP_transglycosylase"/>
</dbReference>